<accession>A0A8S5M1Q9</accession>
<sequence>MTIIGLLDWILKRNQDFDILDWDELKSVYKTTHLKQSAVDIVIGKIITMSSLVQFRSKDETLNRKLNVKPNPNQNAQEFRAELIKRLLCDGECLVVKLGNDLFIADGWVVDGSVTKERTYKQVSVGQLSLNKEFTSSEVFHFKYHNDKLNQYLKNLDESYAKLFQRMIEVHMREQQIRVYANFKGMKSKSNLNDDAKKNVDVFTKFLAGMKRELEQSSVAVVPRQGDDYDIEEKSQNHLGRNVEEVGVIENMYIAQVAKALQVPTPMFSGDLADVSQHSENMVRWCIKPLMTLIATEINAKFFTESDLSKGKGVKVNLIEVLYSSELQMASHVEKMIGSGVWTIDDALEIQGKPRENTIVTTRRYLTKNIAPLDESTGAPING</sequence>
<keyword evidence="1" id="KW-0118">Viral capsid assembly</keyword>
<evidence type="ECO:0000256" key="1">
    <source>
        <dbReference type="ARBA" id="ARBA00022950"/>
    </source>
</evidence>
<protein>
    <submittedName>
        <fullName evidence="4">Portal protein</fullName>
    </submittedName>
</protein>
<evidence type="ECO:0000256" key="3">
    <source>
        <dbReference type="ARBA" id="ARBA00023219"/>
    </source>
</evidence>
<evidence type="ECO:0000313" key="4">
    <source>
        <dbReference type="EMBL" id="DAD76003.1"/>
    </source>
</evidence>
<proteinExistence type="predicted"/>
<dbReference type="EMBL" id="BK014794">
    <property type="protein sequence ID" value="DAD76003.1"/>
    <property type="molecule type" value="Genomic_DNA"/>
</dbReference>
<evidence type="ECO:0000256" key="2">
    <source>
        <dbReference type="ARBA" id="ARBA00023009"/>
    </source>
</evidence>
<keyword evidence="2" id="KW-1162">Viral penetration into host cytoplasm</keyword>
<keyword evidence="1" id="KW-1188">Viral release from host cell</keyword>
<reference evidence="4" key="1">
    <citation type="journal article" date="2021" name="Proc. Natl. Acad. Sci. U.S.A.">
        <title>A Catalog of Tens of Thousands of Viruses from Human Metagenomes Reveals Hidden Associations with Chronic Diseases.</title>
        <authorList>
            <person name="Tisza M.J."/>
            <person name="Buck C.B."/>
        </authorList>
    </citation>
    <scope>NUCLEOTIDE SEQUENCE</scope>
    <source>
        <strain evidence="4">Ctzu221</strain>
    </source>
</reference>
<name>A0A8S5M1Q9_9CAUD</name>
<keyword evidence="2" id="KW-1171">Viral genome ejection through host cell envelope</keyword>
<organism evidence="4">
    <name type="scientific">Siphoviridae sp. ctzu221</name>
    <dbReference type="NCBI Taxonomy" id="2826534"/>
    <lineage>
        <taxon>Viruses</taxon>
        <taxon>Duplodnaviria</taxon>
        <taxon>Heunggongvirae</taxon>
        <taxon>Uroviricota</taxon>
        <taxon>Caudoviricetes</taxon>
    </lineage>
</organism>
<keyword evidence="3" id="KW-0231">Viral genome packaging</keyword>
<dbReference type="Pfam" id="PF04860">
    <property type="entry name" value="Phage_portal"/>
    <property type="match status" value="1"/>
</dbReference>
<keyword evidence="2" id="KW-1160">Virus entry into host cell</keyword>
<dbReference type="InterPro" id="IPR006944">
    <property type="entry name" value="Phage/GTA_portal"/>
</dbReference>